<comment type="caution">
    <text evidence="2">The sequence shown here is derived from an EMBL/GenBank/DDBJ whole genome shotgun (WGS) entry which is preliminary data.</text>
</comment>
<sequence length="182" mass="20212">MRRTPRQSCHAASGGYRWIVAAAARSSERRATRRRRRHGGSRKDADAFRLTLGLTLRYSRVAPFFSDRRVVDLPACAAPPPHVALKGPTFTREGGATVMMSSATTRATRHQSAIVFTSELARRLEDDPSLRLPTTYAGVRRVRPANGFRPEVSSRKRKSACRESDTSSQVDAHQGATQIHRT</sequence>
<accession>K0T3U7</accession>
<evidence type="ECO:0000313" key="3">
    <source>
        <dbReference type="Proteomes" id="UP000266841"/>
    </source>
</evidence>
<protein>
    <submittedName>
        <fullName evidence="2">Uncharacterized protein</fullName>
    </submittedName>
</protein>
<organism evidence="2 3">
    <name type="scientific">Thalassiosira oceanica</name>
    <name type="common">Marine diatom</name>
    <dbReference type="NCBI Taxonomy" id="159749"/>
    <lineage>
        <taxon>Eukaryota</taxon>
        <taxon>Sar</taxon>
        <taxon>Stramenopiles</taxon>
        <taxon>Ochrophyta</taxon>
        <taxon>Bacillariophyta</taxon>
        <taxon>Coscinodiscophyceae</taxon>
        <taxon>Thalassiosirophycidae</taxon>
        <taxon>Thalassiosirales</taxon>
        <taxon>Thalassiosiraceae</taxon>
        <taxon>Thalassiosira</taxon>
    </lineage>
</organism>
<dbReference type="EMBL" id="AGNL01016492">
    <property type="protein sequence ID" value="EJK65057.1"/>
    <property type="molecule type" value="Genomic_DNA"/>
</dbReference>
<feature type="compositionally biased region" description="Polar residues" evidence="1">
    <location>
        <begin position="166"/>
        <end position="182"/>
    </location>
</feature>
<evidence type="ECO:0000313" key="2">
    <source>
        <dbReference type="EMBL" id="EJK65057.1"/>
    </source>
</evidence>
<feature type="region of interest" description="Disordered" evidence="1">
    <location>
        <begin position="146"/>
        <end position="182"/>
    </location>
</feature>
<name>K0T3U7_THAOC</name>
<dbReference type="AlphaFoldDB" id="K0T3U7"/>
<proteinExistence type="predicted"/>
<evidence type="ECO:0000256" key="1">
    <source>
        <dbReference type="SAM" id="MobiDB-lite"/>
    </source>
</evidence>
<keyword evidence="3" id="KW-1185">Reference proteome</keyword>
<reference evidence="2 3" key="1">
    <citation type="journal article" date="2012" name="Genome Biol.">
        <title>Genome and low-iron response of an oceanic diatom adapted to chronic iron limitation.</title>
        <authorList>
            <person name="Lommer M."/>
            <person name="Specht M."/>
            <person name="Roy A.S."/>
            <person name="Kraemer L."/>
            <person name="Andreson R."/>
            <person name="Gutowska M.A."/>
            <person name="Wolf J."/>
            <person name="Bergner S.V."/>
            <person name="Schilhabel M.B."/>
            <person name="Klostermeier U.C."/>
            <person name="Beiko R.G."/>
            <person name="Rosenstiel P."/>
            <person name="Hippler M."/>
            <person name="Laroche J."/>
        </authorList>
    </citation>
    <scope>NUCLEOTIDE SEQUENCE [LARGE SCALE GENOMIC DNA]</scope>
    <source>
        <strain evidence="2 3">CCMP1005</strain>
    </source>
</reference>
<dbReference type="Proteomes" id="UP000266841">
    <property type="component" value="Unassembled WGS sequence"/>
</dbReference>
<gene>
    <name evidence="2" type="ORF">THAOC_14142</name>
</gene>